<evidence type="ECO:0000313" key="2">
    <source>
        <dbReference type="Proteomes" id="UP000620550"/>
    </source>
</evidence>
<organism evidence="1 2">
    <name type="scientific">Sphingobacterium griseoflavum</name>
    <dbReference type="NCBI Taxonomy" id="1474952"/>
    <lineage>
        <taxon>Bacteria</taxon>
        <taxon>Pseudomonadati</taxon>
        <taxon>Bacteroidota</taxon>
        <taxon>Sphingobacteriia</taxon>
        <taxon>Sphingobacteriales</taxon>
        <taxon>Sphingobacteriaceae</taxon>
        <taxon>Sphingobacterium</taxon>
    </lineage>
</organism>
<reference evidence="2" key="1">
    <citation type="journal article" date="2019" name="Int. J. Syst. Evol. Microbiol.">
        <title>The Global Catalogue of Microorganisms (GCM) 10K type strain sequencing project: providing services to taxonomists for standard genome sequencing and annotation.</title>
        <authorList>
            <consortium name="The Broad Institute Genomics Platform"/>
            <consortium name="The Broad Institute Genome Sequencing Center for Infectious Disease"/>
            <person name="Wu L."/>
            <person name="Ma J."/>
        </authorList>
    </citation>
    <scope>NUCLEOTIDE SEQUENCE [LARGE SCALE GENOMIC DNA]</scope>
    <source>
        <strain evidence="2">CGMCC 1.12966</strain>
    </source>
</reference>
<comment type="caution">
    <text evidence="1">The sequence shown here is derived from an EMBL/GenBank/DDBJ whole genome shotgun (WGS) entry which is preliminary data.</text>
</comment>
<dbReference type="Proteomes" id="UP000620550">
    <property type="component" value="Unassembled WGS sequence"/>
</dbReference>
<proteinExistence type="predicted"/>
<keyword evidence="2" id="KW-1185">Reference proteome</keyword>
<dbReference type="EMBL" id="BNAF01000006">
    <property type="protein sequence ID" value="GHE34936.1"/>
    <property type="molecule type" value="Genomic_DNA"/>
</dbReference>
<evidence type="ECO:0000313" key="1">
    <source>
        <dbReference type="EMBL" id="GHE34936.1"/>
    </source>
</evidence>
<accession>A0ABQ3HWJ2</accession>
<sequence>MPWCEYLIKSKAWQRMETDKYRHTRFIAFHALIGSHMDGKRLPKSLDQFMPLDGKKEIKKASDHLRSIYTEEYKEYLEKSKK</sequence>
<protein>
    <submittedName>
        <fullName evidence="1">Uncharacterized protein</fullName>
    </submittedName>
</protein>
<gene>
    <name evidence="1" type="ORF">GCM10017764_17640</name>
</gene>
<name>A0ABQ3HWJ2_9SPHI</name>